<dbReference type="InterPro" id="IPR038765">
    <property type="entry name" value="Papain-like_cys_pep_sf"/>
</dbReference>
<proteinExistence type="inferred from homology"/>
<dbReference type="Pfam" id="PF00877">
    <property type="entry name" value="NLPC_P60"/>
    <property type="match status" value="1"/>
</dbReference>
<dbReference type="InterPro" id="IPR041382">
    <property type="entry name" value="SH3_16"/>
</dbReference>
<evidence type="ECO:0000313" key="6">
    <source>
        <dbReference type="EMBL" id="CUS04089.2"/>
    </source>
</evidence>
<evidence type="ECO:0000259" key="5">
    <source>
        <dbReference type="PROSITE" id="PS51935"/>
    </source>
</evidence>
<dbReference type="RefSeq" id="WP_095043482.1">
    <property type="nucleotide sequence ID" value="NZ_LN890655.1"/>
</dbReference>
<gene>
    <name evidence="6" type="ORF">CFX0092_A2211</name>
</gene>
<keyword evidence="7" id="KW-1185">Reference proteome</keyword>
<dbReference type="OrthoDB" id="9808890at2"/>
<comment type="similarity">
    <text evidence="1">Belongs to the peptidase C40 family.</text>
</comment>
<feature type="domain" description="NlpC/P60" evidence="5">
    <location>
        <begin position="211"/>
        <end position="341"/>
    </location>
</feature>
<evidence type="ECO:0000256" key="3">
    <source>
        <dbReference type="ARBA" id="ARBA00022801"/>
    </source>
</evidence>
<keyword evidence="3" id="KW-0378">Hydrolase</keyword>
<dbReference type="SUPFAM" id="SSF54001">
    <property type="entry name" value="Cysteine proteinases"/>
    <property type="match status" value="1"/>
</dbReference>
<dbReference type="GO" id="GO:0008234">
    <property type="term" value="F:cysteine-type peptidase activity"/>
    <property type="evidence" value="ECO:0007669"/>
    <property type="project" value="UniProtKB-KW"/>
</dbReference>
<dbReference type="PANTHER" id="PTHR47053:SF1">
    <property type="entry name" value="MUREIN DD-ENDOPEPTIDASE MEPH-RELATED"/>
    <property type="match status" value="1"/>
</dbReference>
<evidence type="ECO:0000256" key="4">
    <source>
        <dbReference type="ARBA" id="ARBA00022807"/>
    </source>
</evidence>
<evidence type="ECO:0000313" key="7">
    <source>
        <dbReference type="Proteomes" id="UP000215027"/>
    </source>
</evidence>
<evidence type="ECO:0000256" key="2">
    <source>
        <dbReference type="ARBA" id="ARBA00022670"/>
    </source>
</evidence>
<evidence type="ECO:0000256" key="1">
    <source>
        <dbReference type="ARBA" id="ARBA00007074"/>
    </source>
</evidence>
<dbReference type="PANTHER" id="PTHR47053">
    <property type="entry name" value="MUREIN DD-ENDOPEPTIDASE MEPH-RELATED"/>
    <property type="match status" value="1"/>
</dbReference>
<reference evidence="6" key="1">
    <citation type="submission" date="2016-01" db="EMBL/GenBank/DDBJ databases">
        <authorList>
            <person name="Mcilroy J.S."/>
            <person name="Karst M S."/>
            <person name="Albertsen M."/>
        </authorList>
    </citation>
    <scope>NUCLEOTIDE SEQUENCE</scope>
    <source>
        <strain evidence="6">Cfx-K</strain>
    </source>
</reference>
<keyword evidence="4" id="KW-0788">Thiol protease</keyword>
<sequence length="342" mass="36645">MNEQLQQALAEAQEPFADSRFNVCRLEIAEEGGRVHLRGTVLDEATRTAVLAHLRQHLPGITLAGDDVQVLRQSQPRLMAVTTNLTGLQREPSWLGEQQSQLLNGTVVEILEPGERWSFGRLEDGYLGYVYTGYLGAAGGAAEPTHVVSAPVARLQAAPDIGAPLVGRVLGGTRVAAVGRGEWAEVNLAGGLCGYTAAADLRPLPITAAAVARRAQLIADALPYIGVPYLWGGVSAHGIDCSGFAQLMHKLAGVAIPRDADMQYAAGQPVEPPYAAGDLLYFGGSGGHRDISHVGISLGPEYHPQGWRMIHSGRSRNGVYIDDVQMVDSLRESFQRARRFVL</sequence>
<dbReference type="Gene3D" id="2.30.30.40">
    <property type="entry name" value="SH3 Domains"/>
    <property type="match status" value="1"/>
</dbReference>
<dbReference type="InterPro" id="IPR051202">
    <property type="entry name" value="Peptidase_C40"/>
</dbReference>
<dbReference type="Proteomes" id="UP000215027">
    <property type="component" value="Chromosome I"/>
</dbReference>
<dbReference type="InterPro" id="IPR000064">
    <property type="entry name" value="NLP_P60_dom"/>
</dbReference>
<organism evidence="6 7">
    <name type="scientific">Candidatus Promineifilum breve</name>
    <dbReference type="NCBI Taxonomy" id="1806508"/>
    <lineage>
        <taxon>Bacteria</taxon>
        <taxon>Bacillati</taxon>
        <taxon>Chloroflexota</taxon>
        <taxon>Ardenticatenia</taxon>
        <taxon>Candidatus Promineifilales</taxon>
        <taxon>Candidatus Promineifilaceae</taxon>
        <taxon>Candidatus Promineifilum</taxon>
    </lineage>
</organism>
<dbReference type="AlphaFoldDB" id="A0A160T413"/>
<dbReference type="PROSITE" id="PS51935">
    <property type="entry name" value="NLPC_P60"/>
    <property type="match status" value="1"/>
</dbReference>
<dbReference type="Gene3D" id="3.90.1720.10">
    <property type="entry name" value="endopeptidase domain like (from Nostoc punctiforme)"/>
    <property type="match status" value="1"/>
</dbReference>
<dbReference type="EMBL" id="LN890655">
    <property type="protein sequence ID" value="CUS04089.2"/>
    <property type="molecule type" value="Genomic_DNA"/>
</dbReference>
<dbReference type="Pfam" id="PF18348">
    <property type="entry name" value="SH3_16"/>
    <property type="match status" value="1"/>
</dbReference>
<dbReference type="KEGG" id="pbf:CFX0092_A2211"/>
<name>A0A160T413_9CHLR</name>
<accession>A0A160T413</accession>
<keyword evidence="2" id="KW-0645">Protease</keyword>
<dbReference type="GO" id="GO:0006508">
    <property type="term" value="P:proteolysis"/>
    <property type="evidence" value="ECO:0007669"/>
    <property type="project" value="UniProtKB-KW"/>
</dbReference>
<protein>
    <recommendedName>
        <fullName evidence="5">NlpC/P60 domain-containing protein</fullName>
    </recommendedName>
</protein>